<sequence length="154" mass="17720">MIKNYDSFIKKHLGYKDEEMEVWLDNPRNHEGVLKVPALLQKTIIIEVVESHGCSSLHKVGQKFYFDGPGNLLTKLNPKRICIYALSQMERLIFAAQELFYAGIDPNEMRIKLGGCFDVGLKCGGWGRIVFKLEFRDRGKVRKELATKSRENKD</sequence>
<proteinExistence type="predicted"/>
<gene>
    <name evidence="1" type="ORF">LCGC14_0998010</name>
</gene>
<name>A0A0F9RA34_9ZZZZ</name>
<comment type="caution">
    <text evidence="1">The sequence shown here is derived from an EMBL/GenBank/DDBJ whole genome shotgun (WGS) entry which is preliminary data.</text>
</comment>
<protein>
    <submittedName>
        <fullName evidence="1">Uncharacterized protein</fullName>
    </submittedName>
</protein>
<evidence type="ECO:0000313" key="1">
    <source>
        <dbReference type="EMBL" id="KKN14253.1"/>
    </source>
</evidence>
<dbReference type="AlphaFoldDB" id="A0A0F9RA34"/>
<reference evidence="1" key="1">
    <citation type="journal article" date="2015" name="Nature">
        <title>Complex archaea that bridge the gap between prokaryotes and eukaryotes.</title>
        <authorList>
            <person name="Spang A."/>
            <person name="Saw J.H."/>
            <person name="Jorgensen S.L."/>
            <person name="Zaremba-Niedzwiedzka K."/>
            <person name="Martijn J."/>
            <person name="Lind A.E."/>
            <person name="van Eijk R."/>
            <person name="Schleper C."/>
            <person name="Guy L."/>
            <person name="Ettema T.J."/>
        </authorList>
    </citation>
    <scope>NUCLEOTIDE SEQUENCE</scope>
</reference>
<accession>A0A0F9RA34</accession>
<organism evidence="1">
    <name type="scientific">marine sediment metagenome</name>
    <dbReference type="NCBI Taxonomy" id="412755"/>
    <lineage>
        <taxon>unclassified sequences</taxon>
        <taxon>metagenomes</taxon>
        <taxon>ecological metagenomes</taxon>
    </lineage>
</organism>
<dbReference type="EMBL" id="LAZR01003837">
    <property type="protein sequence ID" value="KKN14253.1"/>
    <property type="molecule type" value="Genomic_DNA"/>
</dbReference>